<evidence type="ECO:0000256" key="3">
    <source>
        <dbReference type="ARBA" id="ARBA00009197"/>
    </source>
</evidence>
<keyword evidence="12" id="KW-0564">Palmitate</keyword>
<evidence type="ECO:0000256" key="17">
    <source>
        <dbReference type="SAM" id="Phobius"/>
    </source>
</evidence>
<dbReference type="InterPro" id="IPR003961">
    <property type="entry name" value="FN3_dom"/>
</dbReference>
<evidence type="ECO:0000256" key="11">
    <source>
        <dbReference type="ARBA" id="ARBA00023136"/>
    </source>
</evidence>
<keyword evidence="13" id="KW-1015">Disulfide bond</keyword>
<dbReference type="AlphaFoldDB" id="A0A8C6U823"/>
<protein>
    <recommendedName>
        <fullName evidence="5">Tissue factor</fullName>
    </recommendedName>
    <alternativeName>
        <fullName evidence="16">Coagulation factor III</fullName>
    </alternativeName>
</protein>
<dbReference type="InterPro" id="IPR036116">
    <property type="entry name" value="FN3_sf"/>
</dbReference>
<proteinExistence type="inferred from homology"/>
<dbReference type="Ensembl" id="ENSNMLT00000032335.1">
    <property type="protein sequence ID" value="ENSNMLP00000028976.1"/>
    <property type="gene ID" value="ENSNMLG00000018380.1"/>
</dbReference>
<evidence type="ECO:0000256" key="1">
    <source>
        <dbReference type="ARBA" id="ARBA00002201"/>
    </source>
</evidence>
<reference evidence="20" key="2">
    <citation type="submission" date="2025-09" db="UniProtKB">
        <authorList>
            <consortium name="Ensembl"/>
        </authorList>
    </citation>
    <scope>IDENTIFICATION</scope>
</reference>
<keyword evidence="15" id="KW-0449">Lipoprotein</keyword>
<dbReference type="InterPro" id="IPR015373">
    <property type="entry name" value="Interferon/interleukin_rcp_dom"/>
</dbReference>
<evidence type="ECO:0000256" key="14">
    <source>
        <dbReference type="ARBA" id="ARBA00023180"/>
    </source>
</evidence>
<dbReference type="GO" id="GO:0007596">
    <property type="term" value="P:blood coagulation"/>
    <property type="evidence" value="ECO:0007669"/>
    <property type="project" value="UniProtKB-KW"/>
</dbReference>
<dbReference type="SUPFAM" id="SSF49265">
    <property type="entry name" value="Fibronectin type III"/>
    <property type="match status" value="2"/>
</dbReference>
<evidence type="ECO:0000259" key="18">
    <source>
        <dbReference type="Pfam" id="PF01108"/>
    </source>
</evidence>
<evidence type="ECO:0000256" key="7">
    <source>
        <dbReference type="ARBA" id="ARBA00022696"/>
    </source>
</evidence>
<name>A0A8C6U823_9GOBI</name>
<evidence type="ECO:0000256" key="8">
    <source>
        <dbReference type="ARBA" id="ARBA00022729"/>
    </source>
</evidence>
<evidence type="ECO:0000256" key="16">
    <source>
        <dbReference type="ARBA" id="ARBA00031171"/>
    </source>
</evidence>
<dbReference type="InterPro" id="IPR013783">
    <property type="entry name" value="Ig-like_fold"/>
</dbReference>
<reference evidence="20" key="1">
    <citation type="submission" date="2025-08" db="UniProtKB">
        <authorList>
            <consortium name="Ensembl"/>
        </authorList>
    </citation>
    <scope>IDENTIFICATION</scope>
</reference>
<evidence type="ECO:0000256" key="4">
    <source>
        <dbReference type="ARBA" id="ARBA00011184"/>
    </source>
</evidence>
<dbReference type="GO" id="GO:0005886">
    <property type="term" value="C:plasma membrane"/>
    <property type="evidence" value="ECO:0007669"/>
    <property type="project" value="TreeGrafter"/>
</dbReference>
<evidence type="ECO:0000256" key="6">
    <source>
        <dbReference type="ARBA" id="ARBA00022692"/>
    </source>
</evidence>
<evidence type="ECO:0000313" key="20">
    <source>
        <dbReference type="Ensembl" id="ENSNMLP00000028976.1"/>
    </source>
</evidence>
<sequence length="266" mass="29499">MTSTRALPDSTHVFRLAFPPAQNVTWKSINFKTVLTWGPAPTANYSYTDGEGPEKEPHCIKTSQTQCDLSSSMSDLRTCYTAYVVSEPPEGAPAELMEYPHTKAPRFCPDQDTVILSPSFKLEVDLDQSTTTVHITDPLTAAFKHGHRLTIRDVFGEELEYKVTYWRNKSTGKKKVTSPSNLVELKGLDRGQSYCFQVQALVRSREPHSQLGSSARPSAQYSVVVIAGAVLLPLLVVAGLIAVIVICCRRKKKEQRTEKAQAQNVL</sequence>
<keyword evidence="9 17" id="KW-1133">Transmembrane helix</keyword>
<feature type="transmembrane region" description="Helical" evidence="17">
    <location>
        <begin position="221"/>
        <end position="247"/>
    </location>
</feature>
<evidence type="ECO:0000256" key="12">
    <source>
        <dbReference type="ARBA" id="ARBA00023139"/>
    </source>
</evidence>
<evidence type="ECO:0000256" key="15">
    <source>
        <dbReference type="ARBA" id="ARBA00023288"/>
    </source>
</evidence>
<organism evidence="20 21">
    <name type="scientific">Neogobius melanostomus</name>
    <name type="common">round goby</name>
    <dbReference type="NCBI Taxonomy" id="47308"/>
    <lineage>
        <taxon>Eukaryota</taxon>
        <taxon>Metazoa</taxon>
        <taxon>Chordata</taxon>
        <taxon>Craniata</taxon>
        <taxon>Vertebrata</taxon>
        <taxon>Euteleostomi</taxon>
        <taxon>Actinopterygii</taxon>
        <taxon>Neopterygii</taxon>
        <taxon>Teleostei</taxon>
        <taxon>Neoteleostei</taxon>
        <taxon>Acanthomorphata</taxon>
        <taxon>Gobiaria</taxon>
        <taxon>Gobiiformes</taxon>
        <taxon>Gobioidei</taxon>
        <taxon>Gobiidae</taxon>
        <taxon>Benthophilinae</taxon>
        <taxon>Neogobiini</taxon>
        <taxon>Neogobius</taxon>
    </lineage>
</organism>
<dbReference type="PANTHER" id="PTHR20859">
    <property type="entry name" value="INTERFERON/INTERLEUKIN RECEPTOR"/>
    <property type="match status" value="1"/>
</dbReference>
<keyword evidence="10" id="KW-0094">Blood coagulation</keyword>
<keyword evidence="21" id="KW-1185">Reference proteome</keyword>
<evidence type="ECO:0000313" key="21">
    <source>
        <dbReference type="Proteomes" id="UP000694523"/>
    </source>
</evidence>
<evidence type="ECO:0000259" key="19">
    <source>
        <dbReference type="Pfam" id="PF09294"/>
    </source>
</evidence>
<evidence type="ECO:0000256" key="9">
    <source>
        <dbReference type="ARBA" id="ARBA00022989"/>
    </source>
</evidence>
<comment type="function">
    <text evidence="1">Initiates blood coagulation by forming a complex with circulating factor VII or VIIa. The [TF:VIIa] complex activates factors IX or X by specific limited proteolysis. TF plays a role in normal hemostasis by initiating the cell-surface assembly and propagation of the coagulation protease cascade.</text>
</comment>
<evidence type="ECO:0000256" key="10">
    <source>
        <dbReference type="ARBA" id="ARBA00023084"/>
    </source>
</evidence>
<keyword evidence="11 17" id="KW-0472">Membrane</keyword>
<accession>A0A8C6U823</accession>
<evidence type="ECO:0000256" key="2">
    <source>
        <dbReference type="ARBA" id="ARBA00004479"/>
    </source>
</evidence>
<dbReference type="PANTHER" id="PTHR20859:SF22">
    <property type="entry name" value="TISSUE FACTOR"/>
    <property type="match status" value="1"/>
</dbReference>
<keyword evidence="7" id="KW-0356">Hemostasis</keyword>
<dbReference type="InterPro" id="IPR050650">
    <property type="entry name" value="Type-II_Cytokine-TF_Rcpt"/>
</dbReference>
<dbReference type="GO" id="GO:0004896">
    <property type="term" value="F:cytokine receptor activity"/>
    <property type="evidence" value="ECO:0007669"/>
    <property type="project" value="TreeGrafter"/>
</dbReference>
<feature type="domain" description="Interferon/interleukin receptor" evidence="19">
    <location>
        <begin position="114"/>
        <end position="209"/>
    </location>
</feature>
<dbReference type="Pfam" id="PF09294">
    <property type="entry name" value="Interfer-bind"/>
    <property type="match status" value="1"/>
</dbReference>
<feature type="domain" description="Fibronectin type-III" evidence="18">
    <location>
        <begin position="13"/>
        <end position="90"/>
    </location>
</feature>
<dbReference type="Gene3D" id="2.60.40.10">
    <property type="entry name" value="Immunoglobulins"/>
    <property type="match status" value="2"/>
</dbReference>
<comment type="subunit">
    <text evidence="4">Interacts with HSPE; the interaction, inhibited by heparin, promotes the generation of activated factor X and activates coagulation in the presence of activated factor VII.</text>
</comment>
<comment type="similarity">
    <text evidence="3">Belongs to the tissue factor family.</text>
</comment>
<keyword evidence="6 17" id="KW-0812">Transmembrane</keyword>
<dbReference type="Pfam" id="PF01108">
    <property type="entry name" value="Tissue_fac"/>
    <property type="match status" value="1"/>
</dbReference>
<comment type="subcellular location">
    <subcellularLocation>
        <location evidence="2">Membrane</location>
        <topology evidence="2">Single-pass type I membrane protein</topology>
    </subcellularLocation>
</comment>
<dbReference type="PRINTS" id="PR00346">
    <property type="entry name" value="TISSUEFACTOR"/>
</dbReference>
<dbReference type="Proteomes" id="UP000694523">
    <property type="component" value="Unplaced"/>
</dbReference>
<dbReference type="InterPro" id="IPR001187">
    <property type="entry name" value="Tissue_factor"/>
</dbReference>
<keyword evidence="8" id="KW-0732">Signal</keyword>
<evidence type="ECO:0000256" key="13">
    <source>
        <dbReference type="ARBA" id="ARBA00023157"/>
    </source>
</evidence>
<keyword evidence="14" id="KW-0325">Glycoprotein</keyword>
<evidence type="ECO:0000256" key="5">
    <source>
        <dbReference type="ARBA" id="ARBA00018722"/>
    </source>
</evidence>